<evidence type="ECO:0000259" key="2">
    <source>
        <dbReference type="Pfam" id="PF07885"/>
    </source>
</evidence>
<comment type="caution">
    <text evidence="3">The sequence shown here is derived from an EMBL/GenBank/DDBJ whole genome shotgun (WGS) entry which is preliminary data.</text>
</comment>
<dbReference type="Proteomes" id="UP000437736">
    <property type="component" value="Unassembled WGS sequence"/>
</dbReference>
<accession>A0ABW9QRT1</accession>
<dbReference type="Pfam" id="PF07885">
    <property type="entry name" value="Ion_trans_2"/>
    <property type="match status" value="1"/>
</dbReference>
<dbReference type="EMBL" id="WJHE01000241">
    <property type="protein sequence ID" value="MST32203.1"/>
    <property type="molecule type" value="Genomic_DNA"/>
</dbReference>
<sequence>MAGALELAALALTVLATGVIRDRWAQVALAAGGVGALGAVSETADQGLVFGIASLVAAAVFAVMFVAVMTRVLRQQAVTIQTLFGAVCAYELLGFLFAGIYGGFGGLASRPFFGGPVNRSTYSYFSYITLTTAGFGDYTAKGDLARRFVAIEAVVGQVFIATTLARLVALFKGPSRDGREPASGTPEGDRGGP</sequence>
<reference evidence="3 4" key="1">
    <citation type="submission" date="2019-11" db="EMBL/GenBank/DDBJ databases">
        <title>Acidiferrimicrobium australis gen. nov., sp. nov., an acidophilic and obligately heterotrophic, member of the Actinobacteria that catalyses dissimilatory oxido- reduction of iron isolated from metal-rich acidic water in Chile.</title>
        <authorList>
            <person name="Gonzalez D."/>
            <person name="Huber K."/>
            <person name="Hedrich S."/>
            <person name="Rojas-Villalobos C."/>
            <person name="Quatrini R."/>
            <person name="Dinamarca M.A."/>
            <person name="Schwarz A."/>
            <person name="Canales C."/>
            <person name="Nancucheo I."/>
        </authorList>
    </citation>
    <scope>NUCLEOTIDE SEQUENCE [LARGE SCALE GENOMIC DNA]</scope>
    <source>
        <strain evidence="3 4">USS-CCA1</strain>
    </source>
</reference>
<dbReference type="Gene3D" id="1.10.287.70">
    <property type="match status" value="1"/>
</dbReference>
<evidence type="ECO:0000313" key="3">
    <source>
        <dbReference type="EMBL" id="MST32203.1"/>
    </source>
</evidence>
<organism evidence="3 4">
    <name type="scientific">Acidiferrimicrobium australe</name>
    <dbReference type="NCBI Taxonomy" id="2664430"/>
    <lineage>
        <taxon>Bacteria</taxon>
        <taxon>Bacillati</taxon>
        <taxon>Actinomycetota</taxon>
        <taxon>Acidimicrobiia</taxon>
        <taxon>Acidimicrobiales</taxon>
        <taxon>Acidimicrobiaceae</taxon>
        <taxon>Acidiferrimicrobium</taxon>
    </lineage>
</organism>
<feature type="transmembrane region" description="Helical" evidence="1">
    <location>
        <begin position="46"/>
        <end position="70"/>
    </location>
</feature>
<dbReference type="InterPro" id="IPR013099">
    <property type="entry name" value="K_chnl_dom"/>
</dbReference>
<keyword evidence="1" id="KW-0812">Transmembrane</keyword>
<feature type="domain" description="Potassium channel" evidence="2">
    <location>
        <begin position="118"/>
        <end position="170"/>
    </location>
</feature>
<keyword evidence="1" id="KW-0472">Membrane</keyword>
<name>A0ABW9QRT1_9ACTN</name>
<keyword evidence="1" id="KW-1133">Transmembrane helix</keyword>
<feature type="transmembrane region" description="Helical" evidence="1">
    <location>
        <begin position="148"/>
        <end position="169"/>
    </location>
</feature>
<proteinExistence type="predicted"/>
<evidence type="ECO:0000256" key="1">
    <source>
        <dbReference type="SAM" id="Phobius"/>
    </source>
</evidence>
<gene>
    <name evidence="3" type="ORF">GHK86_05615</name>
</gene>
<dbReference type="SUPFAM" id="SSF81324">
    <property type="entry name" value="Voltage-gated potassium channels"/>
    <property type="match status" value="1"/>
</dbReference>
<protein>
    <recommendedName>
        <fullName evidence="2">Potassium channel domain-containing protein</fullName>
    </recommendedName>
</protein>
<evidence type="ECO:0000313" key="4">
    <source>
        <dbReference type="Proteomes" id="UP000437736"/>
    </source>
</evidence>
<feature type="transmembrane region" description="Helical" evidence="1">
    <location>
        <begin position="82"/>
        <end position="104"/>
    </location>
</feature>
<keyword evidence="4" id="KW-1185">Reference proteome</keyword>